<gene>
    <name evidence="2" type="ORF">DB31_6622</name>
</gene>
<accession>A0A085WPN4</accession>
<evidence type="ECO:0000256" key="1">
    <source>
        <dbReference type="SAM" id="SignalP"/>
    </source>
</evidence>
<organism evidence="2 3">
    <name type="scientific">Hyalangium minutum</name>
    <dbReference type="NCBI Taxonomy" id="394096"/>
    <lineage>
        <taxon>Bacteria</taxon>
        <taxon>Pseudomonadati</taxon>
        <taxon>Myxococcota</taxon>
        <taxon>Myxococcia</taxon>
        <taxon>Myxococcales</taxon>
        <taxon>Cystobacterineae</taxon>
        <taxon>Archangiaceae</taxon>
        <taxon>Hyalangium</taxon>
    </lineage>
</organism>
<feature type="chain" id="PRO_5001799998" evidence="1">
    <location>
        <begin position="25"/>
        <end position="186"/>
    </location>
</feature>
<name>A0A085WPN4_9BACT</name>
<evidence type="ECO:0000313" key="3">
    <source>
        <dbReference type="Proteomes" id="UP000028725"/>
    </source>
</evidence>
<keyword evidence="1" id="KW-0732">Signal</keyword>
<dbReference type="RefSeq" id="WP_044187020.1">
    <property type="nucleotide sequence ID" value="NZ_JMCB01000004.1"/>
</dbReference>
<protein>
    <submittedName>
        <fullName evidence="2">Uncharacterized protein</fullName>
    </submittedName>
</protein>
<sequence>MPSLFAFLLGLATLLLPSPGPAAARRKDEKSKSVPRVATSPDMGRYLLLGVNAGVAGRPGTNGALLSDEKWAAVGFEASAVRLPGANYWWFGGYMDFIQVLPNRASRLSIGPELGFGFLGVDVGLLGEYSGLTGKFNGGLQGRIMLTTGVAAVYLGAPCLYDSEVRALRAQVQAGMVFKVPIFMGE</sequence>
<comment type="caution">
    <text evidence="2">The sequence shown here is derived from an EMBL/GenBank/DDBJ whole genome shotgun (WGS) entry which is preliminary data.</text>
</comment>
<keyword evidence="3" id="KW-1185">Reference proteome</keyword>
<dbReference type="EMBL" id="JMCB01000004">
    <property type="protein sequence ID" value="KFE69647.1"/>
    <property type="molecule type" value="Genomic_DNA"/>
</dbReference>
<feature type="signal peptide" evidence="1">
    <location>
        <begin position="1"/>
        <end position="24"/>
    </location>
</feature>
<dbReference type="Proteomes" id="UP000028725">
    <property type="component" value="Unassembled WGS sequence"/>
</dbReference>
<reference evidence="2 3" key="1">
    <citation type="submission" date="2014-04" db="EMBL/GenBank/DDBJ databases">
        <title>Genome assembly of Hyalangium minutum DSM 14724.</title>
        <authorList>
            <person name="Sharma G."/>
            <person name="Subramanian S."/>
        </authorList>
    </citation>
    <scope>NUCLEOTIDE SEQUENCE [LARGE SCALE GENOMIC DNA]</scope>
    <source>
        <strain evidence="2 3">DSM 14724</strain>
    </source>
</reference>
<dbReference type="AlphaFoldDB" id="A0A085WPN4"/>
<evidence type="ECO:0000313" key="2">
    <source>
        <dbReference type="EMBL" id="KFE69647.1"/>
    </source>
</evidence>
<proteinExistence type="predicted"/>